<feature type="transmembrane region" description="Helical" evidence="2">
    <location>
        <begin position="77"/>
        <end position="100"/>
    </location>
</feature>
<accession>A0ABU3QHB6</accession>
<proteinExistence type="predicted"/>
<comment type="caution">
    <text evidence="3">The sequence shown here is derived from an EMBL/GenBank/DDBJ whole genome shotgun (WGS) entry which is preliminary data.</text>
</comment>
<evidence type="ECO:0000313" key="4">
    <source>
        <dbReference type="Proteomes" id="UP001250181"/>
    </source>
</evidence>
<evidence type="ECO:0000256" key="2">
    <source>
        <dbReference type="SAM" id="Phobius"/>
    </source>
</evidence>
<keyword evidence="4" id="KW-1185">Reference proteome</keyword>
<feature type="transmembrane region" description="Helical" evidence="2">
    <location>
        <begin position="138"/>
        <end position="160"/>
    </location>
</feature>
<dbReference type="RefSeq" id="WP_315876856.1">
    <property type="nucleotide sequence ID" value="NZ_JAWCTQ010000005.1"/>
</dbReference>
<evidence type="ECO:0000313" key="3">
    <source>
        <dbReference type="EMBL" id="MDT9681784.1"/>
    </source>
</evidence>
<gene>
    <name evidence="3" type="ORF">RND61_06800</name>
</gene>
<feature type="transmembrane region" description="Helical" evidence="2">
    <location>
        <begin position="172"/>
        <end position="195"/>
    </location>
</feature>
<dbReference type="EMBL" id="JAWCTQ010000005">
    <property type="protein sequence ID" value="MDT9681784.1"/>
    <property type="molecule type" value="Genomic_DNA"/>
</dbReference>
<name>A0ABU3QHB6_9ACTN</name>
<keyword evidence="2" id="KW-0472">Membrane</keyword>
<keyword evidence="2" id="KW-1133">Transmembrane helix</keyword>
<sequence length="226" mass="23827">MSSRLRALPPPPPPPHLRTWPDREALLADRDRAMGELGGRLLGGARLVVFLVWLLLLEIGWGLVGAALVTFDEALDPFGAAVSLVLAGLGAGALVPAAYFQVAGVRRDLAARRLFVRWAALDHAPARDARHRAPGLSLAWLLVSFALCAAGLWLCVVVPVSARPGATTYAEVVYGVGAGFLLWLTGLAGAAKAVAHYRLAVRLLSPAPPAPRPDARSASSERPPHA</sequence>
<feature type="transmembrane region" description="Helical" evidence="2">
    <location>
        <begin position="47"/>
        <end position="71"/>
    </location>
</feature>
<feature type="region of interest" description="Disordered" evidence="1">
    <location>
        <begin position="1"/>
        <end position="20"/>
    </location>
</feature>
<protein>
    <recommendedName>
        <fullName evidence="5">Integral membrane protein</fullName>
    </recommendedName>
</protein>
<reference evidence="3 4" key="1">
    <citation type="submission" date="2023-09" db="EMBL/GenBank/DDBJ databases">
        <title>Streptomyces sp. nov.: A antagonism against Alternaria gaisen Producing Streptochlin, Isolated from Tamarix root soil.</title>
        <authorList>
            <person name="Chen Y."/>
        </authorList>
    </citation>
    <scope>NUCLEOTIDE SEQUENCE [LARGE SCALE GENOMIC DNA]</scope>
    <source>
        <strain evidence="3 4">TRM76323</strain>
    </source>
</reference>
<keyword evidence="2" id="KW-0812">Transmembrane</keyword>
<evidence type="ECO:0008006" key="5">
    <source>
        <dbReference type="Google" id="ProtNLM"/>
    </source>
</evidence>
<evidence type="ECO:0000256" key="1">
    <source>
        <dbReference type="SAM" id="MobiDB-lite"/>
    </source>
</evidence>
<organism evidence="3 4">
    <name type="scientific">Streptomyces tamarix</name>
    <dbReference type="NCBI Taxonomy" id="3078565"/>
    <lineage>
        <taxon>Bacteria</taxon>
        <taxon>Bacillati</taxon>
        <taxon>Actinomycetota</taxon>
        <taxon>Actinomycetes</taxon>
        <taxon>Kitasatosporales</taxon>
        <taxon>Streptomycetaceae</taxon>
        <taxon>Streptomyces</taxon>
    </lineage>
</organism>
<dbReference type="Proteomes" id="UP001250181">
    <property type="component" value="Unassembled WGS sequence"/>
</dbReference>